<dbReference type="CDD" id="cd19075">
    <property type="entry name" value="AKR_AKR7A1-5"/>
    <property type="match status" value="1"/>
</dbReference>
<gene>
    <name evidence="3" type="ORF">SEPMUDRAFT_129280</name>
</gene>
<keyword evidence="1" id="KW-0560">Oxidoreductase</keyword>
<evidence type="ECO:0000313" key="4">
    <source>
        <dbReference type="Proteomes" id="UP000016931"/>
    </source>
</evidence>
<dbReference type="SUPFAM" id="SSF51430">
    <property type="entry name" value="NAD(P)-linked oxidoreductase"/>
    <property type="match status" value="1"/>
</dbReference>
<dbReference type="GeneID" id="27899409"/>
<name>N1QM05_SPHMS</name>
<dbReference type="Gene3D" id="3.20.20.100">
    <property type="entry name" value="NADP-dependent oxidoreductase domain"/>
    <property type="match status" value="1"/>
</dbReference>
<evidence type="ECO:0000313" key="3">
    <source>
        <dbReference type="EMBL" id="EMF16314.1"/>
    </source>
</evidence>
<reference evidence="3 4" key="1">
    <citation type="journal article" date="2012" name="PLoS Pathog.">
        <title>Diverse lifestyles and strategies of plant pathogenesis encoded in the genomes of eighteen Dothideomycetes fungi.</title>
        <authorList>
            <person name="Ohm R.A."/>
            <person name="Feau N."/>
            <person name="Henrissat B."/>
            <person name="Schoch C.L."/>
            <person name="Horwitz B.A."/>
            <person name="Barry K.W."/>
            <person name="Condon B.J."/>
            <person name="Copeland A.C."/>
            <person name="Dhillon B."/>
            <person name="Glaser F."/>
            <person name="Hesse C.N."/>
            <person name="Kosti I."/>
            <person name="LaButti K."/>
            <person name="Lindquist E.A."/>
            <person name="Lucas S."/>
            <person name="Salamov A.A."/>
            <person name="Bradshaw R.E."/>
            <person name="Ciuffetti L."/>
            <person name="Hamelin R.C."/>
            <person name="Kema G.H.J."/>
            <person name="Lawrence C."/>
            <person name="Scott J.A."/>
            <person name="Spatafora J.W."/>
            <person name="Turgeon B.G."/>
            <person name="de Wit P.J.G.M."/>
            <person name="Zhong S."/>
            <person name="Goodwin S.B."/>
            <person name="Grigoriev I.V."/>
        </authorList>
    </citation>
    <scope>NUCLEOTIDE SEQUENCE [LARGE SCALE GENOMIC DNA]</scope>
    <source>
        <strain evidence="3 4">SO2202</strain>
    </source>
</reference>
<dbReference type="RefSeq" id="XP_016764435.1">
    <property type="nucleotide sequence ID" value="XM_016902272.1"/>
</dbReference>
<dbReference type="InterPro" id="IPR050523">
    <property type="entry name" value="AKR_Detox_Biosynth"/>
</dbReference>
<evidence type="ECO:0000259" key="2">
    <source>
        <dbReference type="Pfam" id="PF00248"/>
    </source>
</evidence>
<evidence type="ECO:0000256" key="1">
    <source>
        <dbReference type="ARBA" id="ARBA00023002"/>
    </source>
</evidence>
<dbReference type="OMA" id="IFYIHAP"/>
<dbReference type="STRING" id="692275.N1QM05"/>
<dbReference type="Proteomes" id="UP000016931">
    <property type="component" value="Unassembled WGS sequence"/>
</dbReference>
<feature type="domain" description="NADP-dependent oxidoreductase" evidence="2">
    <location>
        <begin position="6"/>
        <end position="305"/>
    </location>
</feature>
<accession>N1QM05</accession>
<dbReference type="PANTHER" id="PTHR43364">
    <property type="entry name" value="NADH-SPECIFIC METHYLGLYOXAL REDUCTASE-RELATED"/>
    <property type="match status" value="1"/>
</dbReference>
<proteinExistence type="predicted"/>
<dbReference type="InterPro" id="IPR023210">
    <property type="entry name" value="NADP_OxRdtase_dom"/>
</dbReference>
<keyword evidence="4" id="KW-1185">Reference proteome</keyword>
<dbReference type="HOGENOM" id="CLU_023205_1_1_1"/>
<dbReference type="PANTHER" id="PTHR43364:SF4">
    <property type="entry name" value="NAD(P)-LINKED OXIDOREDUCTASE SUPERFAMILY PROTEIN"/>
    <property type="match status" value="1"/>
</dbReference>
<protein>
    <submittedName>
        <fullName evidence="3">Aldehyde reductase</fullName>
    </submittedName>
</protein>
<organism evidence="3 4">
    <name type="scientific">Sphaerulina musiva (strain SO2202)</name>
    <name type="common">Poplar stem canker fungus</name>
    <name type="synonym">Septoria musiva</name>
    <dbReference type="NCBI Taxonomy" id="692275"/>
    <lineage>
        <taxon>Eukaryota</taxon>
        <taxon>Fungi</taxon>
        <taxon>Dikarya</taxon>
        <taxon>Ascomycota</taxon>
        <taxon>Pezizomycotina</taxon>
        <taxon>Dothideomycetes</taxon>
        <taxon>Dothideomycetidae</taxon>
        <taxon>Mycosphaerellales</taxon>
        <taxon>Mycosphaerellaceae</taxon>
        <taxon>Sphaerulina</taxon>
    </lineage>
</organism>
<dbReference type="AlphaFoldDB" id="N1QM05"/>
<dbReference type="GO" id="GO:0016491">
    <property type="term" value="F:oxidoreductase activity"/>
    <property type="evidence" value="ECO:0007669"/>
    <property type="project" value="UniProtKB-KW"/>
</dbReference>
<dbReference type="Pfam" id="PF00248">
    <property type="entry name" value="Aldo_ket_red"/>
    <property type="match status" value="1"/>
</dbReference>
<dbReference type="EMBL" id="KB456260">
    <property type="protein sequence ID" value="EMF16314.1"/>
    <property type="molecule type" value="Genomic_DNA"/>
</dbReference>
<dbReference type="OrthoDB" id="48988at2759"/>
<dbReference type="InterPro" id="IPR036812">
    <property type="entry name" value="NAD(P)_OxRdtase_dom_sf"/>
</dbReference>
<dbReference type="eggNOG" id="ENOG502R41Z">
    <property type="taxonomic scope" value="Eukaryota"/>
</dbReference>
<sequence length="318" mass="34295">MSGIKVIFGGAGINPGSPFGDIPTLQATFDKLEAAGVKTIDTSNIYGASESILGEAGAASRFTLDTKTAGGFHSQGIGGTRAAILEQAQNSRNKLGGPVDVFFIHAPDANAPLEETLSAINEVYQTGFFKRFGLSNYEAADVEKVYNICKEKGYPLPQVYQGNYSAAARKQESVLFPTLRKLNMSFYAYSPLAGGFLTKTRSDIAQGAGRFNASAFGGIYHNMFSAKASYVDALEQWASIAQEEKTTPASLAYRWVRYNSSLKAELGDALLIGASSVKQLEETLEEIGKGPLSARAVERIDQMWETIKHEAPLDPLHQ</sequence>